<evidence type="ECO:0000259" key="2">
    <source>
        <dbReference type="Pfam" id="PF12680"/>
    </source>
</evidence>
<dbReference type="InterPro" id="IPR014748">
    <property type="entry name" value="Enoyl-CoA_hydra_C"/>
</dbReference>
<dbReference type="CDD" id="cd06558">
    <property type="entry name" value="crotonase-like"/>
    <property type="match status" value="1"/>
</dbReference>
<comment type="caution">
    <text evidence="3">The sequence shown here is derived from an EMBL/GenBank/DDBJ whole genome shotgun (WGS) entry which is preliminary data.</text>
</comment>
<dbReference type="AlphaFoldDB" id="A0A1E3SDG6"/>
<dbReference type="STRING" id="28445.BHQ20_16295"/>
<dbReference type="SUPFAM" id="SSF52096">
    <property type="entry name" value="ClpP/crotonase"/>
    <property type="match status" value="1"/>
</dbReference>
<organism evidence="3 4">
    <name type="scientific">Mycobacterium intermedium</name>
    <dbReference type="NCBI Taxonomy" id="28445"/>
    <lineage>
        <taxon>Bacteria</taxon>
        <taxon>Bacillati</taxon>
        <taxon>Actinomycetota</taxon>
        <taxon>Actinomycetes</taxon>
        <taxon>Mycobacteriales</taxon>
        <taxon>Mycobacteriaceae</taxon>
        <taxon>Mycobacterium</taxon>
        <taxon>Mycobacterium simiae complex</taxon>
    </lineage>
</organism>
<dbReference type="SUPFAM" id="SSF54427">
    <property type="entry name" value="NTF2-like"/>
    <property type="match status" value="1"/>
</dbReference>
<dbReference type="InterPro" id="IPR029045">
    <property type="entry name" value="ClpP/crotonase-like_dom_sf"/>
</dbReference>
<feature type="domain" description="SnoaL-like" evidence="2">
    <location>
        <begin position="14"/>
        <end position="123"/>
    </location>
</feature>
<accession>A0A1E3SDG6</accession>
<evidence type="ECO:0000256" key="1">
    <source>
        <dbReference type="ARBA" id="ARBA00005254"/>
    </source>
</evidence>
<sequence>MSVELMPQAKVSAVKHLYQALASGDRAAIDHLLHPQFVGYAAEGLPLDMGGTHVGPDAMRDNLWWRIGKHFKVRVEPAEFRHLDDGRLLVVGTYRGWVRRNRNLLEAAFVHLIGFEADGRIVSLRQLTDTAAWCAALDEPGRLQTIDYQVENGLATICLNRPDERNAINLQLAKETLEVARRIAADRSVRAVLIWGNGPALTVGGDINYLLDHKDRKDQGLGDLLIAMTTPFHQAFELLSRIDAPIVTAAHGAVAGGGLGYVYAADIVLAEPNTKFVTAFSGLGLSGDGGGTWHLPRLIGPRRAASAYLRNTPISAEEALQWGLINEIVPADELHSRAMEVATDLANGPAVAFATQRALLRDCWRNDLVTSLTAETQGLKRTGDSADAAEAVAAFVAKRAPTYRGR</sequence>
<dbReference type="Pfam" id="PF12680">
    <property type="entry name" value="SnoaL_2"/>
    <property type="match status" value="1"/>
</dbReference>
<dbReference type="GO" id="GO:0003824">
    <property type="term" value="F:catalytic activity"/>
    <property type="evidence" value="ECO:0007669"/>
    <property type="project" value="UniProtKB-ARBA"/>
</dbReference>
<gene>
    <name evidence="3" type="ORF">BST27_09865</name>
</gene>
<evidence type="ECO:0000313" key="4">
    <source>
        <dbReference type="Proteomes" id="UP000192739"/>
    </source>
</evidence>
<dbReference type="InterPro" id="IPR032710">
    <property type="entry name" value="NTF2-like_dom_sf"/>
</dbReference>
<comment type="similarity">
    <text evidence="1">Belongs to the enoyl-CoA hydratase/isomerase family.</text>
</comment>
<reference evidence="3 4" key="1">
    <citation type="submission" date="2017-02" db="EMBL/GenBank/DDBJ databases">
        <title>The new phylogeny of genus Mycobacterium.</title>
        <authorList>
            <person name="Tortoli E."/>
            <person name="Trovato A."/>
            <person name="Cirillo D.M."/>
        </authorList>
    </citation>
    <scope>NUCLEOTIDE SEQUENCE [LARGE SCALE GENOMIC DNA]</scope>
    <source>
        <strain evidence="3 4">DSM 44049</strain>
    </source>
</reference>
<dbReference type="PANTHER" id="PTHR43459:SF1">
    <property type="entry name" value="EG:BACN32G11.4 PROTEIN"/>
    <property type="match status" value="1"/>
</dbReference>
<name>A0A1E3SDG6_MYCIE</name>
<dbReference type="InterPro" id="IPR037401">
    <property type="entry name" value="SnoaL-like"/>
</dbReference>
<dbReference type="Gene3D" id="3.90.226.10">
    <property type="entry name" value="2-enoyl-CoA Hydratase, Chain A, domain 1"/>
    <property type="match status" value="1"/>
</dbReference>
<keyword evidence="4" id="KW-1185">Reference proteome</keyword>
<protein>
    <submittedName>
        <fullName evidence="3">Enoyl-CoA hydratase</fullName>
    </submittedName>
</protein>
<dbReference type="OrthoDB" id="9781757at2"/>
<dbReference type="RefSeq" id="WP_069420186.1">
    <property type="nucleotide sequence ID" value="NZ_CBCRZH010000044.1"/>
</dbReference>
<dbReference type="Proteomes" id="UP000192739">
    <property type="component" value="Unassembled WGS sequence"/>
</dbReference>
<proteinExistence type="inferred from homology"/>
<dbReference type="Gene3D" id="3.10.450.50">
    <property type="match status" value="1"/>
</dbReference>
<dbReference type="Gene3D" id="1.10.12.10">
    <property type="entry name" value="Lyase 2-enoyl-coa Hydratase, Chain A, domain 2"/>
    <property type="match status" value="1"/>
</dbReference>
<dbReference type="Pfam" id="PF00378">
    <property type="entry name" value="ECH_1"/>
    <property type="match status" value="1"/>
</dbReference>
<evidence type="ECO:0000313" key="3">
    <source>
        <dbReference type="EMBL" id="ORB07210.1"/>
    </source>
</evidence>
<dbReference type="InterPro" id="IPR001753">
    <property type="entry name" value="Enoyl-CoA_hydra/iso"/>
</dbReference>
<dbReference type="PANTHER" id="PTHR43459">
    <property type="entry name" value="ENOYL-COA HYDRATASE"/>
    <property type="match status" value="1"/>
</dbReference>
<dbReference type="EMBL" id="MVHT01000020">
    <property type="protein sequence ID" value="ORB07210.1"/>
    <property type="molecule type" value="Genomic_DNA"/>
</dbReference>